<name>A0A6V8NU01_9ACTN</name>
<dbReference type="AlphaFoldDB" id="A0A6V8NU01"/>
<dbReference type="EMBL" id="BLRV01000155">
    <property type="protein sequence ID" value="GFP21966.1"/>
    <property type="molecule type" value="Genomic_DNA"/>
</dbReference>
<evidence type="ECO:0000313" key="3">
    <source>
        <dbReference type="Proteomes" id="UP000580051"/>
    </source>
</evidence>
<comment type="caution">
    <text evidence="2">The sequence shown here is derived from an EMBL/GenBank/DDBJ whole genome shotgun (WGS) entry which is preliminary data.</text>
</comment>
<dbReference type="InterPro" id="IPR032092">
    <property type="entry name" value="PilW"/>
</dbReference>
<feature type="transmembrane region" description="Helical" evidence="1">
    <location>
        <begin position="46"/>
        <end position="68"/>
    </location>
</feature>
<sequence>MIHYTGYKIQDARYNHPQYPLAKEGSKGGSRESCILKRAGSNLVELMITMVIFLIIIAAASGILTGMITQFKQQSKIAETNIEGAIGLEMLRYDIEHAGYGLPWVIPATVSYNEAIATIAAPYNDCSGTAPCRPPRAILSGNNMTYSSPNDVFKGSDYLVIKAANVATSAAARRWTHLRTGNVKRTWGTAAYDFVNSNRVIVISPLTSDATRQSLVVSGTWWTTYGGTANFAPPDATETRFIYGIDPDTNLRMPFNRANYYIWREGTTIADDKVPDRCAFGTGILRKAVISQNDGRERAPLPLLDCVADMQVGFGVDTDPAPDGVPNCYVNNLADAITVNAENIRNRVREVRVYILAHEGQYDRDFTFTPPILPSSIRVGEPSANLPGGICTVANVLGRDFNFNDPNGDGNNVDAIQNWQNHRWKVYTLVVKPNNLR</sequence>
<evidence type="ECO:0000256" key="1">
    <source>
        <dbReference type="SAM" id="Phobius"/>
    </source>
</evidence>
<gene>
    <name evidence="2" type="ORF">HKBW3S06_01192</name>
</gene>
<keyword evidence="1" id="KW-0812">Transmembrane</keyword>
<dbReference type="RefSeq" id="WP_176227035.1">
    <property type="nucleotide sequence ID" value="NZ_BLRV01000155.1"/>
</dbReference>
<evidence type="ECO:0000313" key="2">
    <source>
        <dbReference type="EMBL" id="GFP21966.1"/>
    </source>
</evidence>
<keyword evidence="1" id="KW-1133">Transmembrane helix</keyword>
<dbReference type="Pfam" id="PF16074">
    <property type="entry name" value="PilW"/>
    <property type="match status" value="1"/>
</dbReference>
<reference evidence="2 3" key="1">
    <citation type="journal article" date="2020" name="Front. Microbiol.">
        <title>Single-cell genomics of novel Actinobacteria with the Wood-Ljungdahl pathway discovered in a serpentinizing system.</title>
        <authorList>
            <person name="Merino N."/>
            <person name="Kawai M."/>
            <person name="Boyd E.S."/>
            <person name="Colman D.R."/>
            <person name="McGlynn S.E."/>
            <person name="Nealson K.H."/>
            <person name="Kurokawa K."/>
            <person name="Hongoh Y."/>
        </authorList>
    </citation>
    <scope>NUCLEOTIDE SEQUENCE [LARGE SCALE GENOMIC DNA]</scope>
    <source>
        <strain evidence="2 3">S06</strain>
    </source>
</reference>
<accession>A0A6V8NU01</accession>
<proteinExistence type="predicted"/>
<dbReference type="Proteomes" id="UP000580051">
    <property type="component" value="Unassembled WGS sequence"/>
</dbReference>
<protein>
    <submittedName>
        <fullName evidence="2">Type IV pilus assembly protein PilW</fullName>
    </submittedName>
</protein>
<keyword evidence="1" id="KW-0472">Membrane</keyword>
<organism evidence="2 3">
    <name type="scientific">Candidatus Hakubella thermalkaliphila</name>
    <dbReference type="NCBI Taxonomy" id="2754717"/>
    <lineage>
        <taxon>Bacteria</taxon>
        <taxon>Bacillati</taxon>
        <taxon>Actinomycetota</taxon>
        <taxon>Actinomycetota incertae sedis</taxon>
        <taxon>Candidatus Hakubellales</taxon>
        <taxon>Candidatus Hakubellaceae</taxon>
        <taxon>Candidatus Hakubella</taxon>
    </lineage>
</organism>